<name>A0A2Z6SJ02_9GLOM</name>
<accession>A0A2Z6SJ02</accession>
<evidence type="ECO:0000313" key="1">
    <source>
        <dbReference type="EMBL" id="GBC06067.1"/>
    </source>
</evidence>
<evidence type="ECO:0000313" key="2">
    <source>
        <dbReference type="Proteomes" id="UP000247702"/>
    </source>
</evidence>
<dbReference type="AlphaFoldDB" id="A0A2Z6SJ02"/>
<reference evidence="1 2" key="1">
    <citation type="submission" date="2017-11" db="EMBL/GenBank/DDBJ databases">
        <title>The genome of Rhizophagus clarus HR1 reveals common genetic basis of auxotrophy among arbuscular mycorrhizal fungi.</title>
        <authorList>
            <person name="Kobayashi Y."/>
        </authorList>
    </citation>
    <scope>NUCLEOTIDE SEQUENCE [LARGE SCALE GENOMIC DNA]</scope>
    <source>
        <strain evidence="1 2">HR1</strain>
    </source>
</reference>
<comment type="caution">
    <text evidence="1">The sequence shown here is derived from an EMBL/GenBank/DDBJ whole genome shotgun (WGS) entry which is preliminary data.</text>
</comment>
<keyword evidence="2" id="KW-1185">Reference proteome</keyword>
<sequence>MASSLYRILIVDTHVEFGEFSFFDAVCSLALWTRNLTRMIFDETSSLWMCEFDDVLSDYYDMGFRQTGLLNIYDKDY</sequence>
<organism evidence="1 2">
    <name type="scientific">Rhizophagus clarus</name>
    <dbReference type="NCBI Taxonomy" id="94130"/>
    <lineage>
        <taxon>Eukaryota</taxon>
        <taxon>Fungi</taxon>
        <taxon>Fungi incertae sedis</taxon>
        <taxon>Mucoromycota</taxon>
        <taxon>Glomeromycotina</taxon>
        <taxon>Glomeromycetes</taxon>
        <taxon>Glomerales</taxon>
        <taxon>Glomeraceae</taxon>
        <taxon>Rhizophagus</taxon>
    </lineage>
</organism>
<dbReference type="Proteomes" id="UP000247702">
    <property type="component" value="Unassembled WGS sequence"/>
</dbReference>
<gene>
    <name evidence="1" type="ORF">RclHR1_06600001</name>
</gene>
<proteinExistence type="predicted"/>
<dbReference type="EMBL" id="BEXD01004049">
    <property type="protein sequence ID" value="GBC06067.1"/>
    <property type="molecule type" value="Genomic_DNA"/>
</dbReference>
<protein>
    <submittedName>
        <fullName evidence="1">Uncharacterized protein</fullName>
    </submittedName>
</protein>